<evidence type="ECO:0000313" key="2">
    <source>
        <dbReference type="Proteomes" id="UP000240461"/>
    </source>
</evidence>
<reference evidence="1 2" key="1">
    <citation type="submission" date="2014-10" db="EMBL/GenBank/DDBJ databases">
        <title>Pan-genome analysis of Brazilian lineage A amoebal mimiviruses.</title>
        <authorList>
            <person name="Assis F.L."/>
            <person name="Abrahao J.S."/>
            <person name="Kroon E.G."/>
            <person name="Dornas F.P."/>
            <person name="Andrade K.R."/>
            <person name="Borato P.V.M."/>
            <person name="Pilotto M.R."/>
            <person name="Benamar S."/>
            <person name="LaScola B."/>
            <person name="Colson P."/>
        </authorList>
    </citation>
    <scope>NUCLEOTIDE SEQUENCE [LARGE SCALE GENOMIC DNA]</scope>
    <source>
        <strain evidence="1 2">Kroon</strain>
    </source>
</reference>
<protein>
    <submittedName>
        <fullName evidence="1">Uncharacterized protein</fullName>
    </submittedName>
</protein>
<evidence type="ECO:0000313" key="1">
    <source>
        <dbReference type="EMBL" id="AKI79897.1"/>
    </source>
</evidence>
<name>A0A0G2Y7U5_9VIRU</name>
<proteinExistence type="predicted"/>
<organism evidence="1 2">
    <name type="scientific">Acanthamoeba polyphaga mimivirus Kroon</name>
    <dbReference type="NCBI Taxonomy" id="3069720"/>
    <lineage>
        <taxon>Viruses</taxon>
        <taxon>Varidnaviria</taxon>
        <taxon>Bamfordvirae</taxon>
        <taxon>Nucleocytoviricota</taxon>
        <taxon>Megaviricetes</taxon>
        <taxon>Imitervirales</taxon>
        <taxon>Mimiviridae</taxon>
        <taxon>Megamimivirinae</taxon>
        <taxon>Mimivirus</taxon>
        <taxon>Mimivirus lagoaense</taxon>
    </lineage>
</organism>
<keyword evidence="2" id="KW-1185">Reference proteome</keyword>
<dbReference type="KEGG" id="vg:80513695"/>
<dbReference type="EMBL" id="KM982402">
    <property type="protein sequence ID" value="AKI79897.1"/>
    <property type="molecule type" value="Genomic_DNA"/>
</dbReference>
<accession>A0A0G2Y7U5</accession>
<dbReference type="Proteomes" id="UP000240461">
    <property type="component" value="Segment"/>
</dbReference>
<sequence length="247" mass="29076">MYLLSDIDKMNLMFCCSRFYYFIDLVYYNDIYDYYKVQNLSFVDKFKKIRYLAINDSIPSVITHLELDKSFVGSLKNCQLPRLSHIKLTQSQYNSFKEYISLTVEIDYSRPPTYFKYIGWDIETYSNPNVIFPGRISTNYYCPVESSEGPKTGLIKTCCFTAFCQTNYYQPTNSQQIQPAYKNNFISDTHSDKSNKKSTTYSTNTKFTLKNILKNIPKNTTYNIPKIVPKIVPKNTNHRNLSKKYRH</sequence>